<gene>
    <name evidence="2" type="ORF">M0R45_035846</name>
</gene>
<dbReference type="AlphaFoldDB" id="A0AAW1VWY1"/>
<evidence type="ECO:0008006" key="4">
    <source>
        <dbReference type="Google" id="ProtNLM"/>
    </source>
</evidence>
<name>A0AAW1VWY1_RUBAR</name>
<feature type="region of interest" description="Disordered" evidence="1">
    <location>
        <begin position="110"/>
        <end position="130"/>
    </location>
</feature>
<dbReference type="PANTHER" id="PTHR31286">
    <property type="entry name" value="GLYCINE-RICH CELL WALL STRUCTURAL PROTEIN 1.8-LIKE"/>
    <property type="match status" value="1"/>
</dbReference>
<evidence type="ECO:0000313" key="3">
    <source>
        <dbReference type="Proteomes" id="UP001457282"/>
    </source>
</evidence>
<evidence type="ECO:0000256" key="1">
    <source>
        <dbReference type="SAM" id="MobiDB-lite"/>
    </source>
</evidence>
<protein>
    <recommendedName>
        <fullName evidence="4">CCHC-type domain-containing protein</fullName>
    </recommendedName>
</protein>
<sequence length="401" mass="43575">MFVWVRILGAPVRFFKDKVLKLIGKILGTVIKVDKLTLAQARGKFARICVEIDLQTPLQPFVEIEGVAYGVVYEGISLIYFNCGCYGHAKANCPHLPTPNVEPHSANLNSARPQSMPNIEPKNAPSNADTAASLDTNLPNTDMEVVEQTEMTKSNSHGPWMLMSYKNRKANPTKIPANCAPAQSGSRFALLETFVESKDGALTEVQPTAVESLTSKKIHEPPIVSIWKKVQKKIDKNIPDTSKHTATSRKGARNTKSTTSQKKALTDITNGKPVPRQYAPKFNMGSTSKQPSDKDTVNLQLEKTPTVSHTLSLGKTQLPNSSTTVQELHAQVNIAAEFGNCPPESPPNLNSSCIAMDSSEGSTSNGQVCSVLTPINENNMIFDVSAEISNSTSEMEVIVDI</sequence>
<dbReference type="InterPro" id="IPR040256">
    <property type="entry name" value="At4g02000-like"/>
</dbReference>
<keyword evidence="3" id="KW-1185">Reference proteome</keyword>
<reference evidence="2 3" key="1">
    <citation type="journal article" date="2023" name="G3 (Bethesda)">
        <title>A chromosome-length genome assembly and annotation of blackberry (Rubus argutus, cv. 'Hillquist').</title>
        <authorList>
            <person name="Bruna T."/>
            <person name="Aryal R."/>
            <person name="Dudchenko O."/>
            <person name="Sargent D.J."/>
            <person name="Mead D."/>
            <person name="Buti M."/>
            <person name="Cavallini A."/>
            <person name="Hytonen T."/>
            <person name="Andres J."/>
            <person name="Pham M."/>
            <person name="Weisz D."/>
            <person name="Mascagni F."/>
            <person name="Usai G."/>
            <person name="Natali L."/>
            <person name="Bassil N."/>
            <person name="Fernandez G.E."/>
            <person name="Lomsadze A."/>
            <person name="Armour M."/>
            <person name="Olukolu B."/>
            <person name="Poorten T."/>
            <person name="Britton C."/>
            <person name="Davik J."/>
            <person name="Ashrafi H."/>
            <person name="Aiden E.L."/>
            <person name="Borodovsky M."/>
            <person name="Worthington M."/>
        </authorList>
    </citation>
    <scope>NUCLEOTIDE SEQUENCE [LARGE SCALE GENOMIC DNA]</scope>
    <source>
        <strain evidence="2">PI 553951</strain>
    </source>
</reference>
<feature type="region of interest" description="Disordered" evidence="1">
    <location>
        <begin position="237"/>
        <end position="294"/>
    </location>
</feature>
<proteinExistence type="predicted"/>
<evidence type="ECO:0000313" key="2">
    <source>
        <dbReference type="EMBL" id="KAK9911969.1"/>
    </source>
</evidence>
<comment type="caution">
    <text evidence="2">The sequence shown here is derived from an EMBL/GenBank/DDBJ whole genome shotgun (WGS) entry which is preliminary data.</text>
</comment>
<organism evidence="2 3">
    <name type="scientific">Rubus argutus</name>
    <name type="common">Southern blackberry</name>
    <dbReference type="NCBI Taxonomy" id="59490"/>
    <lineage>
        <taxon>Eukaryota</taxon>
        <taxon>Viridiplantae</taxon>
        <taxon>Streptophyta</taxon>
        <taxon>Embryophyta</taxon>
        <taxon>Tracheophyta</taxon>
        <taxon>Spermatophyta</taxon>
        <taxon>Magnoliopsida</taxon>
        <taxon>eudicotyledons</taxon>
        <taxon>Gunneridae</taxon>
        <taxon>Pentapetalae</taxon>
        <taxon>rosids</taxon>
        <taxon>fabids</taxon>
        <taxon>Rosales</taxon>
        <taxon>Rosaceae</taxon>
        <taxon>Rosoideae</taxon>
        <taxon>Rosoideae incertae sedis</taxon>
        <taxon>Rubus</taxon>
    </lineage>
</organism>
<dbReference type="EMBL" id="JBEDUW010000007">
    <property type="protein sequence ID" value="KAK9911969.1"/>
    <property type="molecule type" value="Genomic_DNA"/>
</dbReference>
<dbReference type="PANTHER" id="PTHR31286:SF99">
    <property type="entry name" value="DUF4283 DOMAIN-CONTAINING PROTEIN"/>
    <property type="match status" value="1"/>
</dbReference>
<feature type="compositionally biased region" description="Polar residues" evidence="1">
    <location>
        <begin position="254"/>
        <end position="269"/>
    </location>
</feature>
<dbReference type="Proteomes" id="UP001457282">
    <property type="component" value="Unassembled WGS sequence"/>
</dbReference>
<accession>A0AAW1VWY1</accession>